<dbReference type="InterPro" id="IPR052740">
    <property type="entry name" value="CE4"/>
</dbReference>
<evidence type="ECO:0000256" key="1">
    <source>
        <dbReference type="SAM" id="MobiDB-lite"/>
    </source>
</evidence>
<evidence type="ECO:0008006" key="4">
    <source>
        <dbReference type="Google" id="ProtNLM"/>
    </source>
</evidence>
<sequence>MRSARGAALLVVVAVLAAVGFVFLAKDSDDKSAKNDSSKAPAAGKDDKSVQAAPPPAGAVTLIGDGSTSSTGVQPNRMPIEKLKPGETPPQFVVFSWDGVGEDNQKLFSHFRKVAQESNATMTLFLSGIYVLPASQRAQYQGPNKAVGQSDIGFLDANEVRDTIEQLGLAWKDGHEVGTHFNGHFCGPTGGGSWSAADWVKETEQALKFVQTWRTTTGITDLPALPFDYKKELVGGRAPCLEGQKALLEAAPQLGFRYDSSGPGGRQIWPAKANGIWDMPLQSIPFPGHKFEVLSMDYNVMMNQSRTVKGDPSNHAAWEKQAYESFMSGFNRAYSSNRAPLIIGNHFESWNGGIYMKAVERTMRDACAKEGVRCVSFKQLADWLDAQDPAVLAKLQKLNVSEKPDWATFLTPAAPAAPPAVPAQPVPAVPAAVKPGT</sequence>
<dbReference type="Gene3D" id="3.20.20.370">
    <property type="entry name" value="Glycoside hydrolase/deacetylase"/>
    <property type="match status" value="1"/>
</dbReference>
<dbReference type="InterPro" id="IPR011330">
    <property type="entry name" value="Glyco_hydro/deAcase_b/a-brl"/>
</dbReference>
<feature type="region of interest" description="Disordered" evidence="1">
    <location>
        <begin position="29"/>
        <end position="85"/>
    </location>
</feature>
<gene>
    <name evidence="2" type="ORF">AB0C36_20040</name>
</gene>
<accession>A0ABV3DJ67</accession>
<feature type="region of interest" description="Disordered" evidence="1">
    <location>
        <begin position="417"/>
        <end position="437"/>
    </location>
</feature>
<comment type="caution">
    <text evidence="2">The sequence shown here is derived from an EMBL/GenBank/DDBJ whole genome shotgun (WGS) entry which is preliminary data.</text>
</comment>
<evidence type="ECO:0000313" key="2">
    <source>
        <dbReference type="EMBL" id="MEU8135798.1"/>
    </source>
</evidence>
<evidence type="ECO:0000313" key="3">
    <source>
        <dbReference type="Proteomes" id="UP001551482"/>
    </source>
</evidence>
<dbReference type="RefSeq" id="WP_358355820.1">
    <property type="nucleotide sequence ID" value="NZ_JBEZFP010000050.1"/>
</dbReference>
<dbReference type="Proteomes" id="UP001551482">
    <property type="component" value="Unassembled WGS sequence"/>
</dbReference>
<dbReference type="EMBL" id="JBEZFP010000050">
    <property type="protein sequence ID" value="MEU8135798.1"/>
    <property type="molecule type" value="Genomic_DNA"/>
</dbReference>
<proteinExistence type="predicted"/>
<name>A0ABV3DJ67_9ACTN</name>
<organism evidence="2 3">
    <name type="scientific">Streptodolium elevatio</name>
    <dbReference type="NCBI Taxonomy" id="3157996"/>
    <lineage>
        <taxon>Bacteria</taxon>
        <taxon>Bacillati</taxon>
        <taxon>Actinomycetota</taxon>
        <taxon>Actinomycetes</taxon>
        <taxon>Kitasatosporales</taxon>
        <taxon>Streptomycetaceae</taxon>
        <taxon>Streptodolium</taxon>
    </lineage>
</organism>
<protein>
    <recommendedName>
        <fullName evidence="4">Secreted protein</fullName>
    </recommendedName>
</protein>
<dbReference type="PANTHER" id="PTHR45985:SF3">
    <property type="entry name" value="CHITIN DEACETYLASE-LIKE 4"/>
    <property type="match status" value="1"/>
</dbReference>
<feature type="compositionally biased region" description="Pro residues" evidence="1">
    <location>
        <begin position="417"/>
        <end position="428"/>
    </location>
</feature>
<reference evidence="2 3" key="1">
    <citation type="submission" date="2024-06" db="EMBL/GenBank/DDBJ databases">
        <title>The Natural Products Discovery Center: Release of the First 8490 Sequenced Strains for Exploring Actinobacteria Biosynthetic Diversity.</title>
        <authorList>
            <person name="Kalkreuter E."/>
            <person name="Kautsar S.A."/>
            <person name="Yang D."/>
            <person name="Bader C.D."/>
            <person name="Teijaro C.N."/>
            <person name="Fluegel L."/>
            <person name="Davis C.M."/>
            <person name="Simpson J.R."/>
            <person name="Lauterbach L."/>
            <person name="Steele A.D."/>
            <person name="Gui C."/>
            <person name="Meng S."/>
            <person name="Li G."/>
            <person name="Viehrig K."/>
            <person name="Ye F."/>
            <person name="Su P."/>
            <person name="Kiefer A.F."/>
            <person name="Nichols A."/>
            <person name="Cepeda A.J."/>
            <person name="Yan W."/>
            <person name="Fan B."/>
            <person name="Jiang Y."/>
            <person name="Adhikari A."/>
            <person name="Zheng C.-J."/>
            <person name="Schuster L."/>
            <person name="Cowan T.M."/>
            <person name="Smanski M.J."/>
            <person name="Chevrette M.G."/>
            <person name="De Carvalho L.P.S."/>
            <person name="Shen B."/>
        </authorList>
    </citation>
    <scope>NUCLEOTIDE SEQUENCE [LARGE SCALE GENOMIC DNA]</scope>
    <source>
        <strain evidence="2 3">NPDC048946</strain>
    </source>
</reference>
<dbReference type="SUPFAM" id="SSF88713">
    <property type="entry name" value="Glycoside hydrolase/deacetylase"/>
    <property type="match status" value="1"/>
</dbReference>
<dbReference type="PANTHER" id="PTHR45985">
    <property type="match status" value="1"/>
</dbReference>
<keyword evidence="3" id="KW-1185">Reference proteome</keyword>